<name>A0ABQ5MJK8_9FLAO</name>
<gene>
    <name evidence="2" type="ORF">Y10_16030</name>
</gene>
<keyword evidence="1" id="KW-0812">Transmembrane</keyword>
<dbReference type="Proteomes" id="UP001143543">
    <property type="component" value="Unassembled WGS sequence"/>
</dbReference>
<dbReference type="Pfam" id="PF25589">
    <property type="entry name" value="DUF7935"/>
    <property type="match status" value="1"/>
</dbReference>
<dbReference type="EMBL" id="BRVO01000002">
    <property type="protein sequence ID" value="GLB49235.1"/>
    <property type="molecule type" value="Genomic_DNA"/>
</dbReference>
<proteinExistence type="predicted"/>
<keyword evidence="1" id="KW-0472">Membrane</keyword>
<accession>A0ABQ5MJK8</accession>
<organism evidence="2 3">
    <name type="scientific">Neptunitalea lumnitzerae</name>
    <dbReference type="NCBI Taxonomy" id="2965509"/>
    <lineage>
        <taxon>Bacteria</taxon>
        <taxon>Pseudomonadati</taxon>
        <taxon>Bacteroidota</taxon>
        <taxon>Flavobacteriia</taxon>
        <taxon>Flavobacteriales</taxon>
        <taxon>Flavobacteriaceae</taxon>
        <taxon>Neptunitalea</taxon>
    </lineage>
</organism>
<evidence type="ECO:0000313" key="3">
    <source>
        <dbReference type="Proteomes" id="UP001143543"/>
    </source>
</evidence>
<feature type="transmembrane region" description="Helical" evidence="1">
    <location>
        <begin position="6"/>
        <end position="26"/>
    </location>
</feature>
<keyword evidence="1" id="KW-1133">Transmembrane helix</keyword>
<keyword evidence="3" id="KW-1185">Reference proteome</keyword>
<sequence length="173" mass="20210">MENQIVQLLFYCLPAVITGLIAFYFFNTHTKNEEGRRRYLLHKEAQKDILPLRLQAYERMTLFVERIRPANLIINVVPQSDDKDAYENLLIQQIESEFVHNISQQIYVTDECWNIIRAAKNATIQVIRKIAMSDKIETSGKLREAILNEFLDKNSPSATAISYIRKEVQELYS</sequence>
<comment type="caution">
    <text evidence="2">The sequence shown here is derived from an EMBL/GenBank/DDBJ whole genome shotgun (WGS) entry which is preliminary data.</text>
</comment>
<evidence type="ECO:0000313" key="2">
    <source>
        <dbReference type="EMBL" id="GLB49235.1"/>
    </source>
</evidence>
<evidence type="ECO:0000256" key="1">
    <source>
        <dbReference type="SAM" id="Phobius"/>
    </source>
</evidence>
<dbReference type="RefSeq" id="WP_281764877.1">
    <property type="nucleotide sequence ID" value="NZ_BRVO01000002.1"/>
</dbReference>
<dbReference type="InterPro" id="IPR057695">
    <property type="entry name" value="DUF7935"/>
</dbReference>
<protein>
    <submittedName>
        <fullName evidence="2">Uncharacterized protein</fullName>
    </submittedName>
</protein>
<reference evidence="2" key="1">
    <citation type="submission" date="2022-07" db="EMBL/GenBank/DDBJ databases">
        <title>Taxonomy of Novel Oxalotrophic and Methylotrophic Bacteria.</title>
        <authorList>
            <person name="Sahin N."/>
            <person name="Tani A."/>
        </authorList>
    </citation>
    <scope>NUCLEOTIDE SEQUENCE</scope>
    <source>
        <strain evidence="2">Y10</strain>
    </source>
</reference>